<dbReference type="PANTHER" id="PTHR34580">
    <property type="match status" value="1"/>
</dbReference>
<dbReference type="InterPro" id="IPR026881">
    <property type="entry name" value="WYL_dom"/>
</dbReference>
<dbReference type="Gene3D" id="1.10.10.10">
    <property type="entry name" value="Winged helix-like DNA-binding domain superfamily/Winged helix DNA-binding domain"/>
    <property type="match status" value="1"/>
</dbReference>
<dbReference type="RefSeq" id="WP_193122254.1">
    <property type="nucleotide sequence ID" value="NZ_JADBGI010000010.1"/>
</dbReference>
<dbReference type="InterPro" id="IPR013196">
    <property type="entry name" value="HTH_11"/>
</dbReference>
<evidence type="ECO:0000256" key="1">
    <source>
        <dbReference type="ARBA" id="ARBA00023015"/>
    </source>
</evidence>
<reference evidence="5 6" key="1">
    <citation type="submission" date="2020-09" db="EMBL/GenBank/DDBJ databases">
        <title>Diversity and distribution of actinomycetes associated with coral in the coast of Hainan.</title>
        <authorList>
            <person name="Li F."/>
        </authorList>
    </citation>
    <scope>NUCLEOTIDE SEQUENCE [LARGE SCALE GENOMIC DNA]</scope>
    <source>
        <strain evidence="5 6">HNM0947</strain>
    </source>
</reference>
<evidence type="ECO:0000313" key="6">
    <source>
        <dbReference type="Proteomes" id="UP000806528"/>
    </source>
</evidence>
<name>A0ABR9P6Z3_9ACTN</name>
<dbReference type="PIRSF" id="PIRSF016838">
    <property type="entry name" value="PafC"/>
    <property type="match status" value="1"/>
</dbReference>
<keyword evidence="6" id="KW-1185">Reference proteome</keyword>
<dbReference type="InterPro" id="IPR001034">
    <property type="entry name" value="DeoR_HTH"/>
</dbReference>
<dbReference type="InterPro" id="IPR051534">
    <property type="entry name" value="CBASS_pafABC_assoc_protein"/>
</dbReference>
<dbReference type="InterPro" id="IPR036388">
    <property type="entry name" value="WH-like_DNA-bd_sf"/>
</dbReference>
<dbReference type="InterPro" id="IPR036390">
    <property type="entry name" value="WH_DNA-bd_sf"/>
</dbReference>
<comment type="caution">
    <text evidence="5">The sequence shown here is derived from an EMBL/GenBank/DDBJ whole genome shotgun (WGS) entry which is preliminary data.</text>
</comment>
<gene>
    <name evidence="5" type="ORF">IDM40_13015</name>
</gene>
<dbReference type="PROSITE" id="PS51000">
    <property type="entry name" value="HTH_DEOR_2"/>
    <property type="match status" value="1"/>
</dbReference>
<evidence type="ECO:0000256" key="3">
    <source>
        <dbReference type="ARBA" id="ARBA00023163"/>
    </source>
</evidence>
<proteinExistence type="predicted"/>
<keyword evidence="1" id="KW-0805">Transcription regulation</keyword>
<evidence type="ECO:0000256" key="2">
    <source>
        <dbReference type="ARBA" id="ARBA00023125"/>
    </source>
</evidence>
<dbReference type="InterPro" id="IPR028349">
    <property type="entry name" value="PafC-like"/>
</dbReference>
<dbReference type="Proteomes" id="UP000806528">
    <property type="component" value="Unassembled WGS sequence"/>
</dbReference>
<keyword evidence="2" id="KW-0238">DNA-binding</keyword>
<sequence length="341" mass="37131">MDAATSTRAELPQRLLRLLTLLLVRRTWTAAELTGRLGVSARTLRRDVERLRSLDYRIEGTPGAAGGYRLTSGSELPPVPLEEGEAVAIALGLATVTGIGDSALSALAKLERLLPARLRGRLLAVGDSSSAVDHPGAVPTDPLVLGTLAGACRDLAVLDLTYRDRTGTPTERRVEPHHLVEHGGHWYLLAHDTERRDWRTFRVDRARDPRPTHRRFEPRELPAPDPASFLTDRLAQGAYGHTATLTVRIPEHTLLDRLFHRPPGRVRPLDEQHCEVRVSADDLDLLCRHIAVVAALGEPMTCEAPPEAVRRMRGASHVLTAAFGDGGGEGPDPAAHTPAMP</sequence>
<dbReference type="PROSITE" id="PS52050">
    <property type="entry name" value="WYL"/>
    <property type="match status" value="1"/>
</dbReference>
<organism evidence="5 6">
    <name type="scientific">Nocardiopsis coralli</name>
    <dbReference type="NCBI Taxonomy" id="2772213"/>
    <lineage>
        <taxon>Bacteria</taxon>
        <taxon>Bacillati</taxon>
        <taxon>Actinomycetota</taxon>
        <taxon>Actinomycetes</taxon>
        <taxon>Streptosporangiales</taxon>
        <taxon>Nocardiopsidaceae</taxon>
        <taxon>Nocardiopsis</taxon>
    </lineage>
</organism>
<dbReference type="PANTHER" id="PTHR34580:SF3">
    <property type="entry name" value="PROTEIN PAFB"/>
    <property type="match status" value="1"/>
</dbReference>
<evidence type="ECO:0000259" key="4">
    <source>
        <dbReference type="PROSITE" id="PS51000"/>
    </source>
</evidence>
<accession>A0ABR9P6Z3</accession>
<dbReference type="Pfam" id="PF08279">
    <property type="entry name" value="HTH_11"/>
    <property type="match status" value="1"/>
</dbReference>
<evidence type="ECO:0000313" key="5">
    <source>
        <dbReference type="EMBL" id="MBE2999621.1"/>
    </source>
</evidence>
<protein>
    <submittedName>
        <fullName evidence="5">YafY family transcriptional regulator</fullName>
    </submittedName>
</protein>
<dbReference type="PROSITE" id="PS00894">
    <property type="entry name" value="HTH_DEOR_1"/>
    <property type="match status" value="1"/>
</dbReference>
<dbReference type="Pfam" id="PF13280">
    <property type="entry name" value="WYL"/>
    <property type="match status" value="1"/>
</dbReference>
<feature type="domain" description="HTH deoR-type" evidence="4">
    <location>
        <begin position="11"/>
        <end position="67"/>
    </location>
</feature>
<dbReference type="InterPro" id="IPR018356">
    <property type="entry name" value="Tscrpt_reg_HTH_DeoR_CS"/>
</dbReference>
<dbReference type="EMBL" id="JADBGI010000010">
    <property type="protein sequence ID" value="MBE2999621.1"/>
    <property type="molecule type" value="Genomic_DNA"/>
</dbReference>
<dbReference type="SUPFAM" id="SSF46785">
    <property type="entry name" value="Winged helix' DNA-binding domain"/>
    <property type="match status" value="1"/>
</dbReference>
<keyword evidence="3" id="KW-0804">Transcription</keyword>